<keyword evidence="3 5" id="KW-1133">Transmembrane helix</keyword>
<protein>
    <submittedName>
        <fullName evidence="7">O-antigen ligase</fullName>
    </submittedName>
</protein>
<comment type="caution">
    <text evidence="7">The sequence shown here is derived from an EMBL/GenBank/DDBJ whole genome shotgun (WGS) entry which is preliminary data.</text>
</comment>
<feature type="domain" description="O-antigen ligase-related" evidence="6">
    <location>
        <begin position="238"/>
        <end position="408"/>
    </location>
</feature>
<dbReference type="Pfam" id="PF04932">
    <property type="entry name" value="Wzy_C"/>
    <property type="match status" value="1"/>
</dbReference>
<feature type="transmembrane region" description="Helical" evidence="5">
    <location>
        <begin position="271"/>
        <end position="289"/>
    </location>
</feature>
<evidence type="ECO:0000259" key="6">
    <source>
        <dbReference type="Pfam" id="PF04932"/>
    </source>
</evidence>
<keyword evidence="8" id="KW-1185">Reference proteome</keyword>
<proteinExistence type="predicted"/>
<dbReference type="GO" id="GO:0016874">
    <property type="term" value="F:ligase activity"/>
    <property type="evidence" value="ECO:0007669"/>
    <property type="project" value="UniProtKB-KW"/>
</dbReference>
<evidence type="ECO:0000256" key="3">
    <source>
        <dbReference type="ARBA" id="ARBA00022989"/>
    </source>
</evidence>
<evidence type="ECO:0000313" key="7">
    <source>
        <dbReference type="EMBL" id="MDQ0352777.1"/>
    </source>
</evidence>
<dbReference type="PANTHER" id="PTHR37422">
    <property type="entry name" value="TEICHURONIC ACID BIOSYNTHESIS PROTEIN TUAE"/>
    <property type="match status" value="1"/>
</dbReference>
<accession>A0ABU0DWE6</accession>
<feature type="transmembrane region" description="Helical" evidence="5">
    <location>
        <begin position="5"/>
        <end position="22"/>
    </location>
</feature>
<feature type="transmembrane region" description="Helical" evidence="5">
    <location>
        <begin position="64"/>
        <end position="83"/>
    </location>
</feature>
<organism evidence="7 8">
    <name type="scientific">Alkalibacillus filiformis</name>
    <dbReference type="NCBI Taxonomy" id="200990"/>
    <lineage>
        <taxon>Bacteria</taxon>
        <taxon>Bacillati</taxon>
        <taxon>Bacillota</taxon>
        <taxon>Bacilli</taxon>
        <taxon>Bacillales</taxon>
        <taxon>Bacillaceae</taxon>
        <taxon>Alkalibacillus</taxon>
    </lineage>
</organism>
<dbReference type="EMBL" id="JAUSUP010000013">
    <property type="protein sequence ID" value="MDQ0352777.1"/>
    <property type="molecule type" value="Genomic_DNA"/>
</dbReference>
<feature type="transmembrane region" description="Helical" evidence="5">
    <location>
        <begin position="427"/>
        <end position="447"/>
    </location>
</feature>
<feature type="transmembrane region" description="Helical" evidence="5">
    <location>
        <begin position="395"/>
        <end position="415"/>
    </location>
</feature>
<keyword evidence="2 5" id="KW-0812">Transmembrane</keyword>
<evidence type="ECO:0000256" key="2">
    <source>
        <dbReference type="ARBA" id="ARBA00022692"/>
    </source>
</evidence>
<feature type="transmembrane region" description="Helical" evidence="5">
    <location>
        <begin position="204"/>
        <end position="221"/>
    </location>
</feature>
<dbReference type="InterPro" id="IPR051533">
    <property type="entry name" value="WaaL-like"/>
</dbReference>
<gene>
    <name evidence="7" type="ORF">J2R98_002628</name>
</gene>
<dbReference type="Proteomes" id="UP001236723">
    <property type="component" value="Unassembled WGS sequence"/>
</dbReference>
<keyword evidence="7" id="KW-0436">Ligase</keyword>
<reference evidence="7 8" key="1">
    <citation type="submission" date="2023-07" db="EMBL/GenBank/DDBJ databases">
        <title>Genomic Encyclopedia of Type Strains, Phase IV (KMG-IV): sequencing the most valuable type-strain genomes for metagenomic binning, comparative biology and taxonomic classification.</title>
        <authorList>
            <person name="Goeker M."/>
        </authorList>
    </citation>
    <scope>NUCLEOTIDE SEQUENCE [LARGE SCALE GENOMIC DNA]</scope>
    <source>
        <strain evidence="7 8">DSM 15448</strain>
    </source>
</reference>
<evidence type="ECO:0000313" key="8">
    <source>
        <dbReference type="Proteomes" id="UP001236723"/>
    </source>
</evidence>
<feature type="transmembrane region" description="Helical" evidence="5">
    <location>
        <begin position="95"/>
        <end position="114"/>
    </location>
</feature>
<feature type="transmembrane region" description="Helical" evidence="5">
    <location>
        <begin position="453"/>
        <end position="469"/>
    </location>
</feature>
<dbReference type="InterPro" id="IPR007016">
    <property type="entry name" value="O-antigen_ligase-rel_domated"/>
</dbReference>
<sequence>MRFSYILLFIYIALIASCLIITNPLWGYIITIIILTNLLQLKTNIVFLFIYFPIRPFITEFNTGLLFLGDAIIVLSFLQVIFIERDRLKTIFLKSHFMVYFYLFLAFGAATAIVSNVPLASIIFQLRTLGIMSLLVYILCSNYWQPKDLSRIVNTSMITALILSLHGIVEKVFSRTYLFPETWSEWELASVNAERVYGMLANPNVLATYLLIVFWLSFLPIQNDSKITRLYPIIRPIILGTTLLTVSRGAFIAFAVGFAIYLVLTRDLKTLQKLTLSAILAFTFIYYPATSNWTSNIHPIESDEHIEESPEQSSQYDSFFQRITTMLSDDTIQASTEWGRIYIVIKGLELFKNSPVLGHGFGTFGDAATLRYGSPIYEQYEIESRIYSDNQYVNILASTGITGIILLIALIVSLLKKLFPIIGHRERATLIMLTIVLLILASFYNILEDQVFMVYYFTILGYLINFNNFKDVS</sequence>
<keyword evidence="4 5" id="KW-0472">Membrane</keyword>
<dbReference type="PROSITE" id="PS51257">
    <property type="entry name" value="PROKAR_LIPOPROTEIN"/>
    <property type="match status" value="1"/>
</dbReference>
<comment type="subcellular location">
    <subcellularLocation>
        <location evidence="1">Membrane</location>
        <topology evidence="1">Multi-pass membrane protein</topology>
    </subcellularLocation>
</comment>
<dbReference type="PANTHER" id="PTHR37422:SF13">
    <property type="entry name" value="LIPOPOLYSACCHARIDE BIOSYNTHESIS PROTEIN PA4999-RELATED"/>
    <property type="match status" value="1"/>
</dbReference>
<evidence type="ECO:0000256" key="5">
    <source>
        <dbReference type="SAM" id="Phobius"/>
    </source>
</evidence>
<name>A0ABU0DWE6_9BACI</name>
<dbReference type="RefSeq" id="WP_307069633.1">
    <property type="nucleotide sequence ID" value="NZ_JAUSUP010000013.1"/>
</dbReference>
<evidence type="ECO:0000256" key="4">
    <source>
        <dbReference type="ARBA" id="ARBA00023136"/>
    </source>
</evidence>
<evidence type="ECO:0000256" key="1">
    <source>
        <dbReference type="ARBA" id="ARBA00004141"/>
    </source>
</evidence>
<feature type="transmembrane region" description="Helical" evidence="5">
    <location>
        <begin position="28"/>
        <end position="52"/>
    </location>
</feature>
<feature type="transmembrane region" description="Helical" evidence="5">
    <location>
        <begin position="233"/>
        <end position="264"/>
    </location>
</feature>